<accession>A0A1H7Y3X2</accession>
<evidence type="ECO:0000256" key="3">
    <source>
        <dbReference type="ARBA" id="ARBA00023004"/>
    </source>
</evidence>
<name>A0A1H7Y3X2_9RHOB</name>
<dbReference type="GO" id="GO:0051537">
    <property type="term" value="F:2 iron, 2 sulfur cluster binding"/>
    <property type="evidence" value="ECO:0007669"/>
    <property type="project" value="UniProtKB-KW"/>
</dbReference>
<keyword evidence="7" id="KW-1185">Reference proteome</keyword>
<dbReference type="SUPFAM" id="SSF50022">
    <property type="entry name" value="ISP domain"/>
    <property type="match status" value="1"/>
</dbReference>
<sequence>MPNWIRACATTDIDLDDLMRFDHGAQTFIIIRSEEDEFFAMDGICSHEKVHLADGLVMEGTVECPKHSATFCYRTGEAKRAPACINLKTFPVKVEDGAVYIEI</sequence>
<evidence type="ECO:0000313" key="6">
    <source>
        <dbReference type="EMBL" id="SEM40574.1"/>
    </source>
</evidence>
<dbReference type="PANTHER" id="PTHR21496">
    <property type="entry name" value="FERREDOXIN-RELATED"/>
    <property type="match status" value="1"/>
</dbReference>
<dbReference type="PANTHER" id="PTHR21496:SF23">
    <property type="entry name" value="3-PHENYLPROPIONATE_CINNAMIC ACID DIOXYGENASE FERREDOXIN SUBUNIT"/>
    <property type="match status" value="1"/>
</dbReference>
<keyword evidence="4" id="KW-0411">Iron-sulfur</keyword>
<proteinExistence type="predicted"/>
<evidence type="ECO:0000256" key="1">
    <source>
        <dbReference type="ARBA" id="ARBA00022714"/>
    </source>
</evidence>
<keyword evidence="6" id="KW-0560">Oxidoreductase</keyword>
<dbReference type="RefSeq" id="WP_091296948.1">
    <property type="nucleotide sequence ID" value="NZ_FOCE01000001.1"/>
</dbReference>
<dbReference type="Proteomes" id="UP000198761">
    <property type="component" value="Unassembled WGS sequence"/>
</dbReference>
<dbReference type="NCBIfam" id="TIGR02377">
    <property type="entry name" value="MocE_fam_FeS"/>
    <property type="match status" value="1"/>
</dbReference>
<keyword evidence="3" id="KW-0408">Iron</keyword>
<keyword evidence="2" id="KW-0479">Metal-binding</keyword>
<feature type="domain" description="Rieske" evidence="5">
    <location>
        <begin position="5"/>
        <end position="101"/>
    </location>
</feature>
<gene>
    <name evidence="6" type="ORF">SAMN04488103_10153</name>
</gene>
<evidence type="ECO:0000256" key="4">
    <source>
        <dbReference type="ARBA" id="ARBA00023014"/>
    </source>
</evidence>
<keyword evidence="6" id="KW-0223">Dioxygenase</keyword>
<evidence type="ECO:0000256" key="2">
    <source>
        <dbReference type="ARBA" id="ARBA00022723"/>
    </source>
</evidence>
<dbReference type="GO" id="GO:0051213">
    <property type="term" value="F:dioxygenase activity"/>
    <property type="evidence" value="ECO:0007669"/>
    <property type="project" value="UniProtKB-KW"/>
</dbReference>
<dbReference type="InterPro" id="IPR012747">
    <property type="entry name" value="MocE_2FeS"/>
</dbReference>
<evidence type="ECO:0000313" key="7">
    <source>
        <dbReference type="Proteomes" id="UP000198761"/>
    </source>
</evidence>
<dbReference type="GO" id="GO:0046872">
    <property type="term" value="F:metal ion binding"/>
    <property type="evidence" value="ECO:0007669"/>
    <property type="project" value="UniProtKB-KW"/>
</dbReference>
<dbReference type="EMBL" id="FOCE01000001">
    <property type="protein sequence ID" value="SEM40574.1"/>
    <property type="molecule type" value="Genomic_DNA"/>
</dbReference>
<keyword evidence="1" id="KW-0001">2Fe-2S</keyword>
<organism evidence="6 7">
    <name type="scientific">Gemmobacter aquatilis</name>
    <dbReference type="NCBI Taxonomy" id="933059"/>
    <lineage>
        <taxon>Bacteria</taxon>
        <taxon>Pseudomonadati</taxon>
        <taxon>Pseudomonadota</taxon>
        <taxon>Alphaproteobacteria</taxon>
        <taxon>Rhodobacterales</taxon>
        <taxon>Paracoccaceae</taxon>
        <taxon>Gemmobacter</taxon>
    </lineage>
</organism>
<dbReference type="InterPro" id="IPR036922">
    <property type="entry name" value="Rieske_2Fe-2S_sf"/>
</dbReference>
<dbReference type="STRING" id="933059.SAMN04488103_10153"/>
<protein>
    <submittedName>
        <fullName evidence="6">3-phenylpropionate/trans-cinnamate dioxygenase ferredoxin subunit</fullName>
    </submittedName>
</protein>
<dbReference type="Gene3D" id="2.102.10.10">
    <property type="entry name" value="Rieske [2Fe-2S] iron-sulphur domain"/>
    <property type="match status" value="1"/>
</dbReference>
<dbReference type="InterPro" id="IPR017941">
    <property type="entry name" value="Rieske_2Fe-2S"/>
</dbReference>
<dbReference type="OrthoDB" id="9794175at2"/>
<evidence type="ECO:0000259" key="5">
    <source>
        <dbReference type="PROSITE" id="PS51296"/>
    </source>
</evidence>
<dbReference type="CDD" id="cd03528">
    <property type="entry name" value="Rieske_RO_ferredoxin"/>
    <property type="match status" value="1"/>
</dbReference>
<dbReference type="PROSITE" id="PS51296">
    <property type="entry name" value="RIESKE"/>
    <property type="match status" value="1"/>
</dbReference>
<reference evidence="6 7" key="1">
    <citation type="submission" date="2016-10" db="EMBL/GenBank/DDBJ databases">
        <authorList>
            <person name="de Groot N.N."/>
        </authorList>
    </citation>
    <scope>NUCLEOTIDE SEQUENCE [LARGE SCALE GENOMIC DNA]</scope>
    <source>
        <strain evidence="6 7">DSM 3857</strain>
    </source>
</reference>
<dbReference type="AlphaFoldDB" id="A0A1H7Y3X2"/>
<dbReference type="Pfam" id="PF00355">
    <property type="entry name" value="Rieske"/>
    <property type="match status" value="1"/>
</dbReference>